<keyword evidence="1" id="KW-1133">Transmembrane helix</keyword>
<reference evidence="2" key="2">
    <citation type="journal article" date="2023" name="Int. J. Mol. Sci.">
        <title>De Novo Assembly and Annotation of 11 Diverse Shrub Willow (Salix) Genomes Reveals Novel Gene Organization in Sex-Linked Regions.</title>
        <authorList>
            <person name="Hyden B."/>
            <person name="Feng K."/>
            <person name="Yates T.B."/>
            <person name="Jawdy S."/>
            <person name="Cereghino C."/>
            <person name="Smart L.B."/>
            <person name="Muchero W."/>
        </authorList>
    </citation>
    <scope>NUCLEOTIDE SEQUENCE</scope>
    <source>
        <tissue evidence="2">Shoot tip</tissue>
    </source>
</reference>
<evidence type="ECO:0000313" key="3">
    <source>
        <dbReference type="Proteomes" id="UP001141253"/>
    </source>
</evidence>
<dbReference type="EMBL" id="JAPFFI010000022">
    <property type="protein sequence ID" value="KAJ6328292.1"/>
    <property type="molecule type" value="Genomic_DNA"/>
</dbReference>
<keyword evidence="1" id="KW-0472">Membrane</keyword>
<name>A0ABQ9A8S1_9ROSI</name>
<keyword evidence="1" id="KW-0812">Transmembrane</keyword>
<proteinExistence type="predicted"/>
<keyword evidence="3" id="KW-1185">Reference proteome</keyword>
<organism evidence="2 3">
    <name type="scientific">Salix suchowensis</name>
    <dbReference type="NCBI Taxonomy" id="1278906"/>
    <lineage>
        <taxon>Eukaryota</taxon>
        <taxon>Viridiplantae</taxon>
        <taxon>Streptophyta</taxon>
        <taxon>Embryophyta</taxon>
        <taxon>Tracheophyta</taxon>
        <taxon>Spermatophyta</taxon>
        <taxon>Magnoliopsida</taxon>
        <taxon>eudicotyledons</taxon>
        <taxon>Gunneridae</taxon>
        <taxon>Pentapetalae</taxon>
        <taxon>rosids</taxon>
        <taxon>fabids</taxon>
        <taxon>Malpighiales</taxon>
        <taxon>Salicaceae</taxon>
        <taxon>Saliceae</taxon>
        <taxon>Salix</taxon>
    </lineage>
</organism>
<sequence>MVIEICIRNHSPILYMFMDMILIYENKRKTIMLVYCKANKRIRLIINIFSIILLFLVSIYVYLNSP</sequence>
<dbReference type="Proteomes" id="UP001141253">
    <property type="component" value="Chromosome 14"/>
</dbReference>
<accession>A0ABQ9A8S1</accession>
<gene>
    <name evidence="2" type="ORF">OIU77_010061</name>
</gene>
<protein>
    <submittedName>
        <fullName evidence="2">Uncharacterized protein</fullName>
    </submittedName>
</protein>
<feature type="transmembrane region" description="Helical" evidence="1">
    <location>
        <begin position="44"/>
        <end position="63"/>
    </location>
</feature>
<evidence type="ECO:0000313" key="2">
    <source>
        <dbReference type="EMBL" id="KAJ6328292.1"/>
    </source>
</evidence>
<reference evidence="2" key="1">
    <citation type="submission" date="2022-10" db="EMBL/GenBank/DDBJ databases">
        <authorList>
            <person name="Hyden B.L."/>
            <person name="Feng K."/>
            <person name="Yates T."/>
            <person name="Jawdy S."/>
            <person name="Smart L.B."/>
            <person name="Muchero W."/>
        </authorList>
    </citation>
    <scope>NUCLEOTIDE SEQUENCE</scope>
    <source>
        <tissue evidence="2">Shoot tip</tissue>
    </source>
</reference>
<comment type="caution">
    <text evidence="2">The sequence shown here is derived from an EMBL/GenBank/DDBJ whole genome shotgun (WGS) entry which is preliminary data.</text>
</comment>
<evidence type="ECO:0000256" key="1">
    <source>
        <dbReference type="SAM" id="Phobius"/>
    </source>
</evidence>